<dbReference type="AlphaFoldDB" id="A0A838YCT2"/>
<evidence type="ECO:0000313" key="4">
    <source>
        <dbReference type="Proteomes" id="UP000545606"/>
    </source>
</evidence>
<dbReference type="EMBL" id="JACERN010000024">
    <property type="protein sequence ID" value="MBA4708451.1"/>
    <property type="molecule type" value="Genomic_DNA"/>
</dbReference>
<reference evidence="3 4" key="1">
    <citation type="submission" date="2020-07" db="EMBL/GenBank/DDBJ databases">
        <title>Draft genome sequence of violacein-producing bacteria and related species.</title>
        <authorList>
            <person name="Wilson H.S."/>
            <person name="De Leon M.E."/>
        </authorList>
    </citation>
    <scope>NUCLEOTIDE SEQUENCE [LARGE SCALE GENOMIC DNA]</scope>
    <source>
        <strain evidence="3 4">HSC-21Su07</strain>
    </source>
</reference>
<organism evidence="3 4">
    <name type="scientific">Aquitalea aquatica</name>
    <dbReference type="NCBI Taxonomy" id="3044273"/>
    <lineage>
        <taxon>Bacteria</taxon>
        <taxon>Pseudomonadati</taxon>
        <taxon>Pseudomonadota</taxon>
        <taxon>Betaproteobacteria</taxon>
        <taxon>Neisseriales</taxon>
        <taxon>Chromobacteriaceae</taxon>
        <taxon>Aquitalea</taxon>
    </lineage>
</organism>
<feature type="domain" description="Peptidase C39-like" evidence="2">
    <location>
        <begin position="32"/>
        <end position="163"/>
    </location>
</feature>
<protein>
    <submittedName>
        <fullName evidence="3">C39 family peptidase</fullName>
    </submittedName>
</protein>
<dbReference type="RefSeq" id="WP_181835634.1">
    <property type="nucleotide sequence ID" value="NZ_JACERN010000024.1"/>
</dbReference>
<keyword evidence="4" id="KW-1185">Reference proteome</keyword>
<feature type="signal peptide" evidence="1">
    <location>
        <begin position="1"/>
        <end position="21"/>
    </location>
</feature>
<comment type="caution">
    <text evidence="3">The sequence shown here is derived from an EMBL/GenBank/DDBJ whole genome shotgun (WGS) entry which is preliminary data.</text>
</comment>
<feature type="chain" id="PRO_5032770101" evidence="1">
    <location>
        <begin position="22"/>
        <end position="216"/>
    </location>
</feature>
<dbReference type="Pfam" id="PF13529">
    <property type="entry name" value="Peptidase_C39_2"/>
    <property type="match status" value="1"/>
</dbReference>
<dbReference type="InterPro" id="IPR039564">
    <property type="entry name" value="Peptidase_C39-like"/>
</dbReference>
<name>A0A838YCT2_9NEIS</name>
<dbReference type="Proteomes" id="UP000545606">
    <property type="component" value="Unassembled WGS sequence"/>
</dbReference>
<sequence length="216" mass="23520">MKRLLGGIIALFMCIPLAASAEFVGISKDDFKVHYRKQNDPLWCWASSAEMVLSYEGVNLPQERIVERVKGVVVSGTGSPGEMINATNGIFTDVNGKRSVVSGQLIFGAPLPTVLYNQLKQNKPVILTYQASPQFGHAVVLTGIDAIVSDTGIQILKFYIFDPFAYRMRPNPWGGVTYDFDDSLSYKEYAPQTTPFGIAIPAGLVTGVILVNGTNP</sequence>
<keyword evidence="1" id="KW-0732">Signal</keyword>
<accession>A0A838YCT2</accession>
<dbReference type="Gene3D" id="3.90.70.10">
    <property type="entry name" value="Cysteine proteinases"/>
    <property type="match status" value="1"/>
</dbReference>
<evidence type="ECO:0000313" key="3">
    <source>
        <dbReference type="EMBL" id="MBA4708451.1"/>
    </source>
</evidence>
<evidence type="ECO:0000256" key="1">
    <source>
        <dbReference type="SAM" id="SignalP"/>
    </source>
</evidence>
<gene>
    <name evidence="3" type="ORF">H2Z84_08650</name>
</gene>
<evidence type="ECO:0000259" key="2">
    <source>
        <dbReference type="Pfam" id="PF13529"/>
    </source>
</evidence>
<proteinExistence type="predicted"/>